<dbReference type="Gramene" id="KGN53492">
    <property type="protein sequence ID" value="KGN53492"/>
    <property type="gene ID" value="Csa_4G056800"/>
</dbReference>
<sequence length="98" mass="10947">MRWILIYQVILMLIGVGKYFGAECRKNGLIIRTGGDTITLSPSFMISPQEVDGLMSKYEKALKAIEESEGIEGSEKEAANSYNEWLEGTESCLHSRNV</sequence>
<reference evidence="2 3" key="2">
    <citation type="journal article" date="2009" name="PLoS ONE">
        <title>An integrated genetic and cytogenetic map of the cucumber genome.</title>
        <authorList>
            <person name="Ren Y."/>
            <person name="Zhang Z."/>
            <person name="Liu J."/>
            <person name="Staub J.E."/>
            <person name="Han Y."/>
            <person name="Cheng Z."/>
            <person name="Li X."/>
            <person name="Lu J."/>
            <person name="Miao H."/>
            <person name="Kang H."/>
            <person name="Xie B."/>
            <person name="Gu X."/>
            <person name="Wang X."/>
            <person name="Du Y."/>
            <person name="Jin W."/>
            <person name="Huang S."/>
        </authorList>
    </citation>
    <scope>NUCLEOTIDE SEQUENCE [LARGE SCALE GENOMIC DNA]</scope>
    <source>
        <strain evidence="3">cv. 9930</strain>
    </source>
</reference>
<keyword evidence="1" id="KW-0472">Membrane</keyword>
<keyword evidence="3" id="KW-1185">Reference proteome</keyword>
<dbReference type="Gene3D" id="3.90.1150.10">
    <property type="entry name" value="Aspartate Aminotransferase, domain 1"/>
    <property type="match status" value="1"/>
</dbReference>
<dbReference type="AlphaFoldDB" id="A0A0A0KYR6"/>
<dbReference type="EMBL" id="CM002925">
    <property type="protein sequence ID" value="KGN53492.1"/>
    <property type="molecule type" value="Genomic_DNA"/>
</dbReference>
<dbReference type="STRING" id="3659.A0A0A0KYR6"/>
<dbReference type="InterPro" id="IPR015422">
    <property type="entry name" value="PyrdxlP-dep_Trfase_small"/>
</dbReference>
<reference evidence="2 3" key="1">
    <citation type="journal article" date="2009" name="Nat. Genet.">
        <title>The genome of the cucumber, Cucumis sativus L.</title>
        <authorList>
            <person name="Huang S."/>
            <person name="Li R."/>
            <person name="Zhang Z."/>
            <person name="Li L."/>
            <person name="Gu X."/>
            <person name="Fan W."/>
            <person name="Lucas W.J."/>
            <person name="Wang X."/>
            <person name="Xie B."/>
            <person name="Ni P."/>
            <person name="Ren Y."/>
            <person name="Zhu H."/>
            <person name="Li J."/>
            <person name="Lin K."/>
            <person name="Jin W."/>
            <person name="Fei Z."/>
            <person name="Li G."/>
            <person name="Staub J."/>
            <person name="Kilian A."/>
            <person name="van der Vossen E.A."/>
            <person name="Wu Y."/>
            <person name="Guo J."/>
            <person name="He J."/>
            <person name="Jia Z."/>
            <person name="Ren Y."/>
            <person name="Tian G."/>
            <person name="Lu Y."/>
            <person name="Ruan J."/>
            <person name="Qian W."/>
            <person name="Wang M."/>
            <person name="Huang Q."/>
            <person name="Li B."/>
            <person name="Xuan Z."/>
            <person name="Cao J."/>
            <person name="Asan"/>
            <person name="Wu Z."/>
            <person name="Zhang J."/>
            <person name="Cai Q."/>
            <person name="Bai Y."/>
            <person name="Zhao B."/>
            <person name="Han Y."/>
            <person name="Li Y."/>
            <person name="Li X."/>
            <person name="Wang S."/>
            <person name="Shi Q."/>
            <person name="Liu S."/>
            <person name="Cho W.K."/>
            <person name="Kim J.Y."/>
            <person name="Xu Y."/>
            <person name="Heller-Uszynska K."/>
            <person name="Miao H."/>
            <person name="Cheng Z."/>
            <person name="Zhang S."/>
            <person name="Wu J."/>
            <person name="Yang Y."/>
            <person name="Kang H."/>
            <person name="Li M."/>
            <person name="Liang H."/>
            <person name="Ren X."/>
            <person name="Shi Z."/>
            <person name="Wen M."/>
            <person name="Jian M."/>
            <person name="Yang H."/>
            <person name="Zhang G."/>
            <person name="Yang Z."/>
            <person name="Chen R."/>
            <person name="Liu S."/>
            <person name="Li J."/>
            <person name="Ma L."/>
            <person name="Liu H."/>
            <person name="Zhou Y."/>
            <person name="Zhao J."/>
            <person name="Fang X."/>
            <person name="Li G."/>
            <person name="Fang L."/>
            <person name="Li Y."/>
            <person name="Liu D."/>
            <person name="Zheng H."/>
            <person name="Zhang Y."/>
            <person name="Qin N."/>
            <person name="Li Z."/>
            <person name="Yang G."/>
            <person name="Yang S."/>
            <person name="Bolund L."/>
            <person name="Kristiansen K."/>
            <person name="Zheng H."/>
            <person name="Li S."/>
            <person name="Zhang X."/>
            <person name="Yang H."/>
            <person name="Wang J."/>
            <person name="Sun R."/>
            <person name="Zhang B."/>
            <person name="Jiang S."/>
            <person name="Wang J."/>
            <person name="Du Y."/>
            <person name="Li S."/>
        </authorList>
    </citation>
    <scope>NUCLEOTIDE SEQUENCE [LARGE SCALE GENOMIC DNA]</scope>
    <source>
        <strain evidence="3">cv. 9930</strain>
    </source>
</reference>
<organism evidence="2 3">
    <name type="scientific">Cucumis sativus</name>
    <name type="common">Cucumber</name>
    <dbReference type="NCBI Taxonomy" id="3659"/>
    <lineage>
        <taxon>Eukaryota</taxon>
        <taxon>Viridiplantae</taxon>
        <taxon>Streptophyta</taxon>
        <taxon>Embryophyta</taxon>
        <taxon>Tracheophyta</taxon>
        <taxon>Spermatophyta</taxon>
        <taxon>Magnoliopsida</taxon>
        <taxon>eudicotyledons</taxon>
        <taxon>Gunneridae</taxon>
        <taxon>Pentapetalae</taxon>
        <taxon>rosids</taxon>
        <taxon>fabids</taxon>
        <taxon>Cucurbitales</taxon>
        <taxon>Cucurbitaceae</taxon>
        <taxon>Benincaseae</taxon>
        <taxon>Cucumis</taxon>
    </lineage>
</organism>
<protein>
    <submittedName>
        <fullName evidence="2">Uncharacterized protein</fullName>
    </submittedName>
</protein>
<evidence type="ECO:0000313" key="3">
    <source>
        <dbReference type="Proteomes" id="UP000029981"/>
    </source>
</evidence>
<accession>A0A0A0KYR6</accession>
<evidence type="ECO:0000313" key="2">
    <source>
        <dbReference type="EMBL" id="KGN53492.1"/>
    </source>
</evidence>
<dbReference type="InterPro" id="IPR015424">
    <property type="entry name" value="PyrdxlP-dep_Trfase"/>
</dbReference>
<reference evidence="2 3" key="3">
    <citation type="journal article" date="2010" name="BMC Genomics">
        <title>Transcriptome sequencing and comparative analysis of cucumber flowers with different sex types.</title>
        <authorList>
            <person name="Guo S."/>
            <person name="Zheng Y."/>
            <person name="Joung J.G."/>
            <person name="Liu S."/>
            <person name="Zhang Z."/>
            <person name="Crasta O.R."/>
            <person name="Sobral B.W."/>
            <person name="Xu Y."/>
            <person name="Huang S."/>
            <person name="Fei Z."/>
        </authorList>
    </citation>
    <scope>NUCLEOTIDE SEQUENCE [LARGE SCALE GENOMIC DNA]</scope>
    <source>
        <strain evidence="3">cv. 9930</strain>
    </source>
</reference>
<name>A0A0A0KYR6_CUCSA</name>
<evidence type="ECO:0000256" key="1">
    <source>
        <dbReference type="SAM" id="Phobius"/>
    </source>
</evidence>
<keyword evidence="1" id="KW-0812">Transmembrane</keyword>
<keyword evidence="1" id="KW-1133">Transmembrane helix</keyword>
<proteinExistence type="predicted"/>
<reference evidence="2 3" key="4">
    <citation type="journal article" date="2011" name="BMC Genomics">
        <title>RNA-Seq improves annotation of protein-coding genes in the cucumber genome.</title>
        <authorList>
            <person name="Li Z."/>
            <person name="Zhang Z."/>
            <person name="Yan P."/>
            <person name="Huang S."/>
            <person name="Fei Z."/>
            <person name="Lin K."/>
        </authorList>
    </citation>
    <scope>NUCLEOTIDE SEQUENCE [LARGE SCALE GENOMIC DNA]</scope>
    <source>
        <strain evidence="3">cv. 9930</strain>
    </source>
</reference>
<feature type="transmembrane region" description="Helical" evidence="1">
    <location>
        <begin position="6"/>
        <end position="22"/>
    </location>
</feature>
<dbReference type="SUPFAM" id="SSF53383">
    <property type="entry name" value="PLP-dependent transferases"/>
    <property type="match status" value="1"/>
</dbReference>
<dbReference type="Proteomes" id="UP000029981">
    <property type="component" value="Chromosome 4"/>
</dbReference>
<gene>
    <name evidence="2" type="ORF">Csa_4G056800</name>
</gene>